<evidence type="ECO:0000313" key="24">
    <source>
        <dbReference type="EMBL" id="KAF2901105.1"/>
    </source>
</evidence>
<accession>A0A8K0DIE2</accession>
<keyword evidence="9" id="KW-0999">Mitochondrion inner membrane</keyword>
<evidence type="ECO:0000256" key="20">
    <source>
        <dbReference type="SAM" id="MobiDB-lite"/>
    </source>
</evidence>
<evidence type="ECO:0000313" key="25">
    <source>
        <dbReference type="Proteomes" id="UP000801492"/>
    </source>
</evidence>
<evidence type="ECO:0000256" key="14">
    <source>
        <dbReference type="ARBA" id="ARBA00023065"/>
    </source>
</evidence>
<dbReference type="InterPro" id="IPR033122">
    <property type="entry name" value="LETM1-like_RBD"/>
</dbReference>
<evidence type="ECO:0000256" key="2">
    <source>
        <dbReference type="ARBA" id="ARBA00009584"/>
    </source>
</evidence>
<dbReference type="Pfam" id="PF26561">
    <property type="entry name" value="LETM1_C"/>
    <property type="match status" value="1"/>
</dbReference>
<feature type="coiled-coil region" evidence="19">
    <location>
        <begin position="535"/>
        <end position="562"/>
    </location>
</feature>
<evidence type="ECO:0000256" key="21">
    <source>
        <dbReference type="SAM" id="Phobius"/>
    </source>
</evidence>
<evidence type="ECO:0000256" key="8">
    <source>
        <dbReference type="ARBA" id="ARBA00022723"/>
    </source>
</evidence>
<keyword evidence="7 21" id="KW-0812">Transmembrane</keyword>
<evidence type="ECO:0000256" key="19">
    <source>
        <dbReference type="SAM" id="Coils"/>
    </source>
</evidence>
<keyword evidence="14" id="KW-0406">Ion transport</keyword>
<evidence type="ECO:0000256" key="16">
    <source>
        <dbReference type="ARBA" id="ARBA00023136"/>
    </source>
</evidence>
<keyword evidence="15 18" id="KW-0496">Mitochondrion</keyword>
<protein>
    <recommendedName>
        <fullName evidence="3">Mitochondrial proton/calcium exchanger protein</fullName>
    </recommendedName>
    <alternativeName>
        <fullName evidence="17">Leucine zipper-EF-hand-containing transmembrane protein 1</fullName>
    </alternativeName>
</protein>
<dbReference type="AlphaFoldDB" id="A0A8K0DIE2"/>
<keyword evidence="8" id="KW-0479">Metal-binding</keyword>
<dbReference type="PROSITE" id="PS51758">
    <property type="entry name" value="LETM1_RBD"/>
    <property type="match status" value="1"/>
</dbReference>
<keyword evidence="16 21" id="KW-0472">Membrane</keyword>
<name>A0A8K0DIE2_IGNLU</name>
<evidence type="ECO:0000256" key="9">
    <source>
        <dbReference type="ARBA" id="ARBA00022792"/>
    </source>
</evidence>
<dbReference type="InterPro" id="IPR002048">
    <property type="entry name" value="EF_hand_dom"/>
</dbReference>
<keyword evidence="5" id="KW-0050">Antiport</keyword>
<evidence type="ECO:0000256" key="1">
    <source>
        <dbReference type="ARBA" id="ARBA00004434"/>
    </source>
</evidence>
<evidence type="ECO:0000256" key="18">
    <source>
        <dbReference type="PROSITE-ProRule" id="PRU01094"/>
    </source>
</evidence>
<dbReference type="OrthoDB" id="624114at2759"/>
<keyword evidence="10" id="KW-0106">Calcium</keyword>
<dbReference type="GO" id="GO:0015297">
    <property type="term" value="F:antiporter activity"/>
    <property type="evidence" value="ECO:0007669"/>
    <property type="project" value="UniProtKB-KW"/>
</dbReference>
<feature type="transmembrane region" description="Helical" evidence="21">
    <location>
        <begin position="185"/>
        <end position="207"/>
    </location>
</feature>
<evidence type="ECO:0000256" key="15">
    <source>
        <dbReference type="ARBA" id="ARBA00023128"/>
    </source>
</evidence>
<dbReference type="InterPro" id="IPR044202">
    <property type="entry name" value="LETM1/MDM38-like"/>
</dbReference>
<dbReference type="InterPro" id="IPR011992">
    <property type="entry name" value="EF-hand-dom_pair"/>
</dbReference>
<sequence length="786" mass="89926">MHVLVRSPHFGNRSIKFLKNCSHQNGALKCLCSQNGDKKKYHSFTNHQLPVHNDLVISKLSNQRFNSLLLFHHNNYYSNLIFRNLSLSSIHFEKEPLKPSSKVEATVQVIKKQKEELPAEAPQKAVIKKPLKQRIIDELLHYYHGFRLLFIDVKVSSGLVWRILRGKSLTRREHRLLVRTVGDMFRLVPFSVFIIVPFMEFLLPVFIKLFPGMLPSTFQTATEKEDKIKQNLKVKLEMAKFLQQTLDDMAVQHADHNSQQAKEFNEWFNKVRTSGAEVTNQEIMKYSKLFEDEITLDSLSRSQLVALCRVLEVQTLGTNNLLRFQLRMKLRSLAADDKMIQKEGIDSLTLHEVQQACRARGMRAYGVSEAKLRNQLAQWLDLSLNEKVPPSLLLLSRALMLPETIPTHDKLKATISALPETVATHTKAAIGEKEGKIDNKVKIEIIKEEERKIKEERLESREERKKQEKEKELLVDKAPVISDKDTPILHDPAKIISVAPEKVLDTKATEKHLQAKDLEVIEHALDNISKDTKKFVVEKEAIEDLKEEMADYQEDVQDLKRATADEPTPIVKESKAAQRLFKRVNKMISQLDSVLVDLESREQKLKEAIATDEKDEAQDKKKQELLQIDDIMAAIRKIQDVPDESRIEQIKNVLKKMDDDCDGSVKVEDVLKVIEFIGKDSVQLSAKQVDELIELLDKEEILEVEDKIEKALQKEKELQAEAQQLGKVLDSDKTEQDPKQAGSAQNTVTEQKPPKPKVEAQSSIIPPPPTISSIDSTKTKDRSKQL</sequence>
<dbReference type="GO" id="GO:0043022">
    <property type="term" value="F:ribosome binding"/>
    <property type="evidence" value="ECO:0007669"/>
    <property type="project" value="InterPro"/>
</dbReference>
<evidence type="ECO:0000259" key="23">
    <source>
        <dbReference type="PROSITE" id="PS51758"/>
    </source>
</evidence>
<dbReference type="PANTHER" id="PTHR14009">
    <property type="entry name" value="LEUCINE ZIPPER-EF-HAND CONTAINING TRANSMEMBRANE PROTEIN"/>
    <property type="match status" value="1"/>
</dbReference>
<dbReference type="GO" id="GO:0005509">
    <property type="term" value="F:calcium ion binding"/>
    <property type="evidence" value="ECO:0007669"/>
    <property type="project" value="InterPro"/>
</dbReference>
<feature type="domain" description="Letm1 RBD" evidence="23">
    <location>
        <begin position="230"/>
        <end position="486"/>
    </location>
</feature>
<gene>
    <name evidence="24" type="ORF">ILUMI_05079</name>
</gene>
<keyword evidence="6" id="KW-0109">Calcium transport</keyword>
<keyword evidence="25" id="KW-1185">Reference proteome</keyword>
<evidence type="ECO:0000256" key="10">
    <source>
        <dbReference type="ARBA" id="ARBA00022837"/>
    </source>
</evidence>
<evidence type="ECO:0000256" key="3">
    <source>
        <dbReference type="ARBA" id="ARBA00020557"/>
    </source>
</evidence>
<feature type="compositionally biased region" description="Basic and acidic residues" evidence="20">
    <location>
        <begin position="777"/>
        <end position="786"/>
    </location>
</feature>
<dbReference type="PANTHER" id="PTHR14009:SF1">
    <property type="entry name" value="MITOCHONDRIAL PROTON_CALCIUM EXCHANGER PROTEIN"/>
    <property type="match status" value="1"/>
</dbReference>
<feature type="region of interest" description="Disordered" evidence="20">
    <location>
        <begin position="723"/>
        <end position="786"/>
    </location>
</feature>
<evidence type="ECO:0000256" key="5">
    <source>
        <dbReference type="ARBA" id="ARBA00022449"/>
    </source>
</evidence>
<keyword evidence="4" id="KW-0813">Transport</keyword>
<keyword evidence="11" id="KW-0809">Transit peptide</keyword>
<feature type="compositionally biased region" description="Basic and acidic residues" evidence="20">
    <location>
        <begin position="729"/>
        <end position="738"/>
    </location>
</feature>
<evidence type="ECO:0000256" key="6">
    <source>
        <dbReference type="ARBA" id="ARBA00022568"/>
    </source>
</evidence>
<comment type="subcellular location">
    <subcellularLocation>
        <location evidence="1">Mitochondrion inner membrane</location>
        <topology evidence="1">Single-pass membrane protein</topology>
    </subcellularLocation>
</comment>
<evidence type="ECO:0000259" key="22">
    <source>
        <dbReference type="PROSITE" id="PS50222"/>
    </source>
</evidence>
<dbReference type="EMBL" id="VTPC01001864">
    <property type="protein sequence ID" value="KAF2901105.1"/>
    <property type="molecule type" value="Genomic_DNA"/>
</dbReference>
<organism evidence="24 25">
    <name type="scientific">Ignelater luminosus</name>
    <name type="common">Cucubano</name>
    <name type="synonym">Pyrophorus luminosus</name>
    <dbReference type="NCBI Taxonomy" id="2038154"/>
    <lineage>
        <taxon>Eukaryota</taxon>
        <taxon>Metazoa</taxon>
        <taxon>Ecdysozoa</taxon>
        <taxon>Arthropoda</taxon>
        <taxon>Hexapoda</taxon>
        <taxon>Insecta</taxon>
        <taxon>Pterygota</taxon>
        <taxon>Neoptera</taxon>
        <taxon>Endopterygota</taxon>
        <taxon>Coleoptera</taxon>
        <taxon>Polyphaga</taxon>
        <taxon>Elateriformia</taxon>
        <taxon>Elateroidea</taxon>
        <taxon>Elateridae</taxon>
        <taxon>Agrypninae</taxon>
        <taxon>Pyrophorini</taxon>
        <taxon>Ignelater</taxon>
    </lineage>
</organism>
<evidence type="ECO:0000256" key="11">
    <source>
        <dbReference type="ARBA" id="ARBA00022946"/>
    </source>
</evidence>
<evidence type="ECO:0000256" key="12">
    <source>
        <dbReference type="ARBA" id="ARBA00022989"/>
    </source>
</evidence>
<evidence type="ECO:0000256" key="13">
    <source>
        <dbReference type="ARBA" id="ARBA00023054"/>
    </source>
</evidence>
<reference evidence="24" key="1">
    <citation type="submission" date="2019-08" db="EMBL/GenBank/DDBJ databases">
        <title>The genome of the North American firefly Photinus pyralis.</title>
        <authorList>
            <consortium name="Photinus pyralis genome working group"/>
            <person name="Fallon T.R."/>
            <person name="Sander Lower S.E."/>
            <person name="Weng J.-K."/>
        </authorList>
    </citation>
    <scope>NUCLEOTIDE SEQUENCE</scope>
    <source>
        <strain evidence="24">TRF0915ILg1</strain>
        <tissue evidence="24">Whole body</tissue>
    </source>
</reference>
<evidence type="ECO:0000256" key="7">
    <source>
        <dbReference type="ARBA" id="ARBA00022692"/>
    </source>
</evidence>
<dbReference type="Pfam" id="PF07766">
    <property type="entry name" value="LETM1_RBD"/>
    <property type="match status" value="1"/>
</dbReference>
<feature type="transmembrane region" description="Helical" evidence="21">
    <location>
        <begin position="142"/>
        <end position="164"/>
    </location>
</feature>
<dbReference type="GO" id="GO:0030003">
    <property type="term" value="P:intracellular monoatomic cation homeostasis"/>
    <property type="evidence" value="ECO:0007669"/>
    <property type="project" value="TreeGrafter"/>
</dbReference>
<evidence type="ECO:0000256" key="4">
    <source>
        <dbReference type="ARBA" id="ARBA00022448"/>
    </source>
</evidence>
<feature type="coiled-coil region" evidence="19">
    <location>
        <begin position="443"/>
        <end position="477"/>
    </location>
</feature>
<feature type="domain" description="EF-hand" evidence="22">
    <location>
        <begin position="645"/>
        <end position="680"/>
    </location>
</feature>
<keyword evidence="12 21" id="KW-1133">Transmembrane helix</keyword>
<evidence type="ECO:0000256" key="17">
    <source>
        <dbReference type="ARBA" id="ARBA00031360"/>
    </source>
</evidence>
<proteinExistence type="inferred from homology"/>
<dbReference type="InterPro" id="IPR059005">
    <property type="entry name" value="LETM1_C"/>
</dbReference>
<dbReference type="Proteomes" id="UP000801492">
    <property type="component" value="Unassembled WGS sequence"/>
</dbReference>
<comment type="similarity">
    <text evidence="2">Belongs to the LETM1 family.</text>
</comment>
<comment type="caution">
    <text evidence="24">The sequence shown here is derived from an EMBL/GenBank/DDBJ whole genome shotgun (WGS) entry which is preliminary data.</text>
</comment>
<dbReference type="PROSITE" id="PS50222">
    <property type="entry name" value="EF_HAND_2"/>
    <property type="match status" value="1"/>
</dbReference>
<dbReference type="SUPFAM" id="SSF47473">
    <property type="entry name" value="EF-hand"/>
    <property type="match status" value="1"/>
</dbReference>
<feature type="coiled-coil region" evidence="19">
    <location>
        <begin position="588"/>
        <end position="615"/>
    </location>
</feature>
<keyword evidence="13 19" id="KW-0175">Coiled coil</keyword>
<dbReference type="GO" id="GO:0005743">
    <property type="term" value="C:mitochondrial inner membrane"/>
    <property type="evidence" value="ECO:0007669"/>
    <property type="project" value="UniProtKB-SubCell"/>
</dbReference>